<keyword evidence="3" id="KW-1185">Reference proteome</keyword>
<dbReference type="Pfam" id="PF00561">
    <property type="entry name" value="Abhydrolase_1"/>
    <property type="match status" value="1"/>
</dbReference>
<dbReference type="GO" id="GO:0016787">
    <property type="term" value="F:hydrolase activity"/>
    <property type="evidence" value="ECO:0007669"/>
    <property type="project" value="UniProtKB-KW"/>
</dbReference>
<sequence>MSEVLQTIVRLSHGGHIRLQVQGSGPVVVLCHESPRSSAALLRLAGHLAQNFTCVMMDTPGFGYSDPLPLAQPEIADFALVVLELVDRLDLGPVPIYGAHTGAAIAVEAAVQSPDSVSAVILDGYAIFNETERDALLAHYLPPFLPTLDGTHVAWLWSRVRDQFTVFPWNQLGDGSRLGYGPPKLDHHHAVVTDFLLAGDAYRAAYAAAFRYNHFEPLERVQRPVFIATREDDMLFEHMERARGLSEHVSLTAMTSDRGEWASTMKRLVSENAGYTLLDARAIIDRASSLQGSKRLIETSAGPVAVRIDGDGSPVVLLHDMPGGSDELRGVAARLGRSHRAVRISLPGVDVYPAAPNTLDTVRDLAAIIAEVIGKLGVQDAPVIAIGASVAIATELPGVSKLIVVDPWTQISAASSDMVPDISPRWDGAHLSAAFWWARDYDLFKPWHDRENQKGRAIGNDLSAERLHNRFRSIVVAGDHGLKMARNLYRCDAAGNLEASGGGIDIVVFDGDPDCDALASWAIGCVGEDHVHRVSRQTVPLAQMLKGLLA</sequence>
<accession>A0AAE2ZH77</accession>
<dbReference type="AlphaFoldDB" id="A0AAE2ZH77"/>
<feature type="domain" description="AB hydrolase-1" evidence="1">
    <location>
        <begin position="26"/>
        <end position="125"/>
    </location>
</feature>
<evidence type="ECO:0000259" key="1">
    <source>
        <dbReference type="Pfam" id="PF00561"/>
    </source>
</evidence>
<dbReference type="GO" id="GO:0016020">
    <property type="term" value="C:membrane"/>
    <property type="evidence" value="ECO:0007669"/>
    <property type="project" value="TreeGrafter"/>
</dbReference>
<dbReference type="InterPro" id="IPR000073">
    <property type="entry name" value="AB_hydrolase_1"/>
</dbReference>
<dbReference type="SUPFAM" id="SSF53474">
    <property type="entry name" value="alpha/beta-Hydrolases"/>
    <property type="match status" value="2"/>
</dbReference>
<proteinExistence type="predicted"/>
<reference evidence="2" key="1">
    <citation type="submission" date="2021-08" db="EMBL/GenBank/DDBJ databases">
        <title>Hoeflea bacterium WL0058 sp. nov., isolated from the sediment.</title>
        <authorList>
            <person name="Wang L."/>
            <person name="Zhang D."/>
        </authorList>
    </citation>
    <scope>NUCLEOTIDE SEQUENCE</scope>
    <source>
        <strain evidence="2">WL0058</strain>
    </source>
</reference>
<comment type="caution">
    <text evidence="2">The sequence shown here is derived from an EMBL/GenBank/DDBJ whole genome shotgun (WGS) entry which is preliminary data.</text>
</comment>
<gene>
    <name evidence="2" type="ORF">K1W69_05400</name>
</gene>
<keyword evidence="2" id="KW-0378">Hydrolase</keyword>
<dbReference type="RefSeq" id="WP_220227284.1">
    <property type="nucleotide sequence ID" value="NZ_JAICBX010000001.1"/>
</dbReference>
<dbReference type="PANTHER" id="PTHR43798">
    <property type="entry name" value="MONOACYLGLYCEROL LIPASE"/>
    <property type="match status" value="1"/>
</dbReference>
<dbReference type="PANTHER" id="PTHR43798:SF33">
    <property type="entry name" value="HYDROLASE, PUTATIVE (AFU_ORTHOLOGUE AFUA_2G14860)-RELATED"/>
    <property type="match status" value="1"/>
</dbReference>
<dbReference type="EMBL" id="JAICBX010000001">
    <property type="protein sequence ID" value="MBW8636619.1"/>
    <property type="molecule type" value="Genomic_DNA"/>
</dbReference>
<evidence type="ECO:0000313" key="2">
    <source>
        <dbReference type="EMBL" id="MBW8636619.1"/>
    </source>
</evidence>
<evidence type="ECO:0000313" key="3">
    <source>
        <dbReference type="Proteomes" id="UP001196509"/>
    </source>
</evidence>
<name>A0AAE2ZH77_9HYPH</name>
<dbReference type="Proteomes" id="UP001196509">
    <property type="component" value="Unassembled WGS sequence"/>
</dbReference>
<dbReference type="InterPro" id="IPR050266">
    <property type="entry name" value="AB_hydrolase_sf"/>
</dbReference>
<organism evidence="2 3">
    <name type="scientific">Flavimaribacter sediminis</name>
    <dbReference type="NCBI Taxonomy" id="2865987"/>
    <lineage>
        <taxon>Bacteria</taxon>
        <taxon>Pseudomonadati</taxon>
        <taxon>Pseudomonadota</taxon>
        <taxon>Alphaproteobacteria</taxon>
        <taxon>Hyphomicrobiales</taxon>
        <taxon>Rhizobiaceae</taxon>
        <taxon>Flavimaribacter</taxon>
    </lineage>
</organism>
<protein>
    <submittedName>
        <fullName evidence="2">Alpha/beta hydrolase</fullName>
    </submittedName>
</protein>
<dbReference type="Gene3D" id="3.40.50.1820">
    <property type="entry name" value="alpha/beta hydrolase"/>
    <property type="match status" value="2"/>
</dbReference>
<dbReference type="InterPro" id="IPR029058">
    <property type="entry name" value="AB_hydrolase_fold"/>
</dbReference>